<dbReference type="Proteomes" id="UP001220225">
    <property type="component" value="Unassembled WGS sequence"/>
</dbReference>
<evidence type="ECO:0000256" key="4">
    <source>
        <dbReference type="ARBA" id="ARBA00022840"/>
    </source>
</evidence>
<gene>
    <name evidence="8" type="ORF">PSI14_19030</name>
</gene>
<dbReference type="EMBL" id="JAQRFN010000047">
    <property type="protein sequence ID" value="MDC9598864.1"/>
    <property type="molecule type" value="Genomic_DNA"/>
</dbReference>
<keyword evidence="3 6" id="KW-0347">Helicase</keyword>
<dbReference type="PANTHER" id="PTHR11070:SF2">
    <property type="entry name" value="ATP-DEPENDENT DNA HELICASE SRS2"/>
    <property type="match status" value="1"/>
</dbReference>
<dbReference type="Gene3D" id="3.40.50.300">
    <property type="entry name" value="P-loop containing nucleotide triphosphate hydrolases"/>
    <property type="match status" value="2"/>
</dbReference>
<keyword evidence="9" id="KW-1185">Reference proteome</keyword>
<sequence>MAQSGLRLEPEVIDILRYVSERKNFLLSGGAGSGKTYSLVQVIGELLRIDPCSLIACITYTNAAVKEIESRISSKRLSVSTIHDFLWDAIKPYQNEMRTVLIKLMDGEAPKIKSGNTIVSKDMFEGKSIEYKEFRILEQGIISHDEIIILAQGIFEKYPKIRNILRDKFRYILVDEYQDTSPEVISILLDSLPLSSRKGICGFFGDSMQSIYDEGVGSIQDYIDIGVVKEVLKEQNRRNPRLIYELANQLRCDGLIQRASNDQSAPNMDKGIIKEGNICFYYSSGEIDKLDYVRKHLNWNFNDEPETKELNLTHNLIAPQAGFGDLMEIYDKDGILAFRDRIVKFIIEHDDLNKYSELTFGEVINEIQKDKIGKELTAVTPTSKMKVFINDHPDLFEMAKKINFHLLRKMYVDKDQLIDDKKQSEDEVQRKGTQRCDFIKHVFKIQTVIHLYEQRRYNDFLRKTEFRLNNANDKVRLKKHIENIRSMKDRPIIEVINFAHEHKLCIKDDIFHFFSQKKEYLFNRLIGIKYASYQKLYEYLEGRTAFSTQHKIKGREFDRVLIVLDSGGWNKYNFNYLFEQTGTETVRLRTQKLFYVCCTRAKESLAVYFRDPSDATLIQAKDWFGYKNIIKI</sequence>
<evidence type="ECO:0000313" key="9">
    <source>
        <dbReference type="Proteomes" id="UP001220225"/>
    </source>
</evidence>
<dbReference type="SUPFAM" id="SSF52540">
    <property type="entry name" value="P-loop containing nucleoside triphosphate hydrolases"/>
    <property type="match status" value="1"/>
</dbReference>
<comment type="caution">
    <text evidence="8">The sequence shown here is derived from an EMBL/GenBank/DDBJ whole genome shotgun (WGS) entry which is preliminary data.</text>
</comment>
<keyword evidence="4 6" id="KW-0067">ATP-binding</keyword>
<evidence type="ECO:0000256" key="6">
    <source>
        <dbReference type="PROSITE-ProRule" id="PRU00560"/>
    </source>
</evidence>
<evidence type="ECO:0000313" key="8">
    <source>
        <dbReference type="EMBL" id="MDC9598864.1"/>
    </source>
</evidence>
<keyword evidence="2 6" id="KW-0378">Hydrolase</keyword>
<evidence type="ECO:0000256" key="1">
    <source>
        <dbReference type="ARBA" id="ARBA00022741"/>
    </source>
</evidence>
<evidence type="ECO:0000259" key="7">
    <source>
        <dbReference type="PROSITE" id="PS51198"/>
    </source>
</evidence>
<feature type="domain" description="UvrD-like helicase ATP-binding" evidence="7">
    <location>
        <begin position="8"/>
        <end position="253"/>
    </location>
</feature>
<dbReference type="InterPro" id="IPR027417">
    <property type="entry name" value="P-loop_NTPase"/>
</dbReference>
<protein>
    <recommendedName>
        <fullName evidence="5">DNA 3'-5' helicase II</fullName>
    </recommendedName>
</protein>
<dbReference type="PANTHER" id="PTHR11070">
    <property type="entry name" value="UVRD / RECB / PCRA DNA HELICASE FAMILY MEMBER"/>
    <property type="match status" value="1"/>
</dbReference>
<dbReference type="Pfam" id="PF13245">
    <property type="entry name" value="AAA_19"/>
    <property type="match status" value="1"/>
</dbReference>
<name>A0ABT5M0L8_9GAMM</name>
<proteinExistence type="predicted"/>
<dbReference type="GO" id="GO:0004386">
    <property type="term" value="F:helicase activity"/>
    <property type="evidence" value="ECO:0007669"/>
    <property type="project" value="UniProtKB-KW"/>
</dbReference>
<dbReference type="RefSeq" id="WP_273577555.1">
    <property type="nucleotide sequence ID" value="NZ_JAQRFN010000047.1"/>
</dbReference>
<organism evidence="8 9">
    <name type="scientific">Xenorhabdus anantnagensis</name>
    <dbReference type="NCBI Taxonomy" id="3025875"/>
    <lineage>
        <taxon>Bacteria</taxon>
        <taxon>Pseudomonadati</taxon>
        <taxon>Pseudomonadota</taxon>
        <taxon>Gammaproteobacteria</taxon>
        <taxon>Enterobacterales</taxon>
        <taxon>Morganellaceae</taxon>
        <taxon>Xenorhabdus</taxon>
    </lineage>
</organism>
<dbReference type="PROSITE" id="PS51198">
    <property type="entry name" value="UVRD_HELICASE_ATP_BIND"/>
    <property type="match status" value="1"/>
</dbReference>
<evidence type="ECO:0000256" key="3">
    <source>
        <dbReference type="ARBA" id="ARBA00022806"/>
    </source>
</evidence>
<accession>A0ABT5M0L8</accession>
<evidence type="ECO:0000256" key="5">
    <source>
        <dbReference type="ARBA" id="ARBA00034923"/>
    </source>
</evidence>
<keyword evidence="1 6" id="KW-0547">Nucleotide-binding</keyword>
<dbReference type="InterPro" id="IPR000212">
    <property type="entry name" value="DNA_helicase_UvrD/REP"/>
</dbReference>
<feature type="binding site" evidence="6">
    <location>
        <begin position="29"/>
        <end position="36"/>
    </location>
    <ligand>
        <name>ATP</name>
        <dbReference type="ChEBI" id="CHEBI:30616"/>
    </ligand>
</feature>
<evidence type="ECO:0000256" key="2">
    <source>
        <dbReference type="ARBA" id="ARBA00022801"/>
    </source>
</evidence>
<reference evidence="8 9" key="1">
    <citation type="submission" date="2023-02" db="EMBL/GenBank/DDBJ databases">
        <title>Entomopathogenic bacteria.</title>
        <authorList>
            <person name="Machado R.A."/>
        </authorList>
    </citation>
    <scope>NUCLEOTIDE SEQUENCE [LARGE SCALE GENOMIC DNA]</scope>
    <source>
        <strain evidence="8 9">XENO-2</strain>
    </source>
</reference>
<dbReference type="InterPro" id="IPR014016">
    <property type="entry name" value="UvrD-like_ATP-bd"/>
</dbReference>